<name>A0AAE4VLI1_9RICK</name>
<feature type="transmembrane region" description="Helical" evidence="1">
    <location>
        <begin position="198"/>
        <end position="222"/>
    </location>
</feature>
<protein>
    <submittedName>
        <fullName evidence="2">Uncharacterized protein</fullName>
    </submittedName>
</protein>
<dbReference type="RefSeq" id="WP_322498423.1">
    <property type="nucleotide sequence ID" value="NZ_JARGYU010000001.1"/>
</dbReference>
<evidence type="ECO:0000256" key="1">
    <source>
        <dbReference type="SAM" id="Phobius"/>
    </source>
</evidence>
<keyword evidence="3" id="KW-1185">Reference proteome</keyword>
<keyword evidence="1" id="KW-0472">Membrane</keyword>
<dbReference type="EMBL" id="JARGYU010000001">
    <property type="protein sequence ID" value="MDZ5760991.1"/>
    <property type="molecule type" value="Genomic_DNA"/>
</dbReference>
<evidence type="ECO:0000313" key="3">
    <source>
        <dbReference type="Proteomes" id="UP001289135"/>
    </source>
</evidence>
<accession>A0AAE4VLI1</accession>
<proteinExistence type="predicted"/>
<sequence length="365" mass="42339">MNQNSNLIEENLKNNYFINEIVNNPNVNKNKENFFLKSTVDTLGLIKEISSSEKNLVKTLNYFKDILMSSENTEEFQTKLNNIAINIHNKYRVSINFLMLFSILTRVNKHNIQILSSTLAHCSVIDKSVYSSPEFDTISTSNRNYAQNLVIIDNFNHCKNIASQINISTLHILDLFIEFIADKIVFPLYSFAQDRRKLSFILVTGIFLILSLKISIPAFLLFTLGYHKYEKVLIGINNRKDTSNYDILLGDYLSQITRISIQGDGLCKIFRKIFRKFLVDERKINFSRQLDDFFSIKVDYDIPRNVSIKECDLSTLNSLTSHVYNLLKEKIIGEVVPNKTYRNIFSFMIDKLLPQQNNNIPIINK</sequence>
<keyword evidence="1" id="KW-0812">Transmembrane</keyword>
<dbReference type="AlphaFoldDB" id="A0AAE4VLI1"/>
<evidence type="ECO:0000313" key="2">
    <source>
        <dbReference type="EMBL" id="MDZ5760991.1"/>
    </source>
</evidence>
<organism evidence="2 3">
    <name type="scientific">Lyticum sinuosum</name>
    <dbReference type="NCBI Taxonomy" id="1332059"/>
    <lineage>
        <taxon>Bacteria</taxon>
        <taxon>Pseudomonadati</taxon>
        <taxon>Pseudomonadota</taxon>
        <taxon>Alphaproteobacteria</taxon>
        <taxon>Rickettsiales</taxon>
        <taxon>Lyticum</taxon>
    </lineage>
</organism>
<comment type="caution">
    <text evidence="2">The sequence shown here is derived from an EMBL/GenBank/DDBJ whole genome shotgun (WGS) entry which is preliminary data.</text>
</comment>
<gene>
    <name evidence="2" type="ORF">Lyticum_00151</name>
</gene>
<keyword evidence="1" id="KW-1133">Transmembrane helix</keyword>
<reference evidence="2" key="1">
    <citation type="submission" date="2023-02" db="EMBL/GenBank/DDBJ databases">
        <title>Host association and intracellularity evolved multiple times independently in the Rickettsiales.</title>
        <authorList>
            <person name="Castelli M."/>
            <person name="Nardi T."/>
            <person name="Gammuto L."/>
            <person name="Bellinzona G."/>
            <person name="Sabaneyeva E."/>
            <person name="Potekhin A."/>
            <person name="Serra V."/>
            <person name="Petroni G."/>
            <person name="Sassera D."/>
        </authorList>
    </citation>
    <scope>NUCLEOTIDE SEQUENCE</scope>
    <source>
        <strain evidence="2">USBL-36I1</strain>
    </source>
</reference>
<dbReference type="Proteomes" id="UP001289135">
    <property type="component" value="Unassembled WGS sequence"/>
</dbReference>